<reference evidence="7" key="1">
    <citation type="journal article" date="2020" name="Cell">
        <title>Large-Scale Comparative Analyses of Tick Genomes Elucidate Their Genetic Diversity and Vector Capacities.</title>
        <authorList>
            <consortium name="Tick Genome and Microbiome Consortium (TIGMIC)"/>
            <person name="Jia N."/>
            <person name="Wang J."/>
            <person name="Shi W."/>
            <person name="Du L."/>
            <person name="Sun Y."/>
            <person name="Zhan W."/>
            <person name="Jiang J.F."/>
            <person name="Wang Q."/>
            <person name="Zhang B."/>
            <person name="Ji P."/>
            <person name="Bell-Sakyi L."/>
            <person name="Cui X.M."/>
            <person name="Yuan T.T."/>
            <person name="Jiang B.G."/>
            <person name="Yang W.F."/>
            <person name="Lam T.T."/>
            <person name="Chang Q.C."/>
            <person name="Ding S.J."/>
            <person name="Wang X.J."/>
            <person name="Zhu J.G."/>
            <person name="Ruan X.D."/>
            <person name="Zhao L."/>
            <person name="Wei J.T."/>
            <person name="Ye R.Z."/>
            <person name="Que T.C."/>
            <person name="Du C.H."/>
            <person name="Zhou Y.H."/>
            <person name="Cheng J.X."/>
            <person name="Dai P.F."/>
            <person name="Guo W.B."/>
            <person name="Han X.H."/>
            <person name="Huang E.J."/>
            <person name="Li L.F."/>
            <person name="Wei W."/>
            <person name="Gao Y.C."/>
            <person name="Liu J.Z."/>
            <person name="Shao H.Z."/>
            <person name="Wang X."/>
            <person name="Wang C.C."/>
            <person name="Yang T.C."/>
            <person name="Huo Q.B."/>
            <person name="Li W."/>
            <person name="Chen H.Y."/>
            <person name="Chen S.E."/>
            <person name="Zhou L.G."/>
            <person name="Ni X.B."/>
            <person name="Tian J.H."/>
            <person name="Sheng Y."/>
            <person name="Liu T."/>
            <person name="Pan Y.S."/>
            <person name="Xia L.Y."/>
            <person name="Li J."/>
            <person name="Zhao F."/>
            <person name="Cao W.C."/>
        </authorList>
    </citation>
    <scope>NUCLEOTIDE SEQUENCE</scope>
    <source>
        <strain evidence="7">Rmic-2018</strain>
    </source>
</reference>
<proteinExistence type="predicted"/>
<gene>
    <name evidence="7" type="ORF">HPB51_010740</name>
</gene>
<dbReference type="PANTHER" id="PTHR23235">
    <property type="entry name" value="KRUEPPEL-LIKE TRANSCRIPTION FACTOR"/>
    <property type="match status" value="1"/>
</dbReference>
<feature type="compositionally biased region" description="Basic residues" evidence="5">
    <location>
        <begin position="64"/>
        <end position="73"/>
    </location>
</feature>
<feature type="region of interest" description="Disordered" evidence="5">
    <location>
        <begin position="64"/>
        <end position="83"/>
    </location>
</feature>
<organism evidence="7 8">
    <name type="scientific">Rhipicephalus microplus</name>
    <name type="common">Cattle tick</name>
    <name type="synonym">Boophilus microplus</name>
    <dbReference type="NCBI Taxonomy" id="6941"/>
    <lineage>
        <taxon>Eukaryota</taxon>
        <taxon>Metazoa</taxon>
        <taxon>Ecdysozoa</taxon>
        <taxon>Arthropoda</taxon>
        <taxon>Chelicerata</taxon>
        <taxon>Arachnida</taxon>
        <taxon>Acari</taxon>
        <taxon>Parasitiformes</taxon>
        <taxon>Ixodida</taxon>
        <taxon>Ixodoidea</taxon>
        <taxon>Ixodidae</taxon>
        <taxon>Rhipicephalinae</taxon>
        <taxon>Rhipicephalus</taxon>
        <taxon>Boophilus</taxon>
    </lineage>
</organism>
<evidence type="ECO:0000256" key="4">
    <source>
        <dbReference type="PROSITE-ProRule" id="PRU00042"/>
    </source>
</evidence>
<protein>
    <recommendedName>
        <fullName evidence="6">C2H2-type domain-containing protein</fullName>
    </recommendedName>
</protein>
<dbReference type="GO" id="GO:0000978">
    <property type="term" value="F:RNA polymerase II cis-regulatory region sequence-specific DNA binding"/>
    <property type="evidence" value="ECO:0007669"/>
    <property type="project" value="TreeGrafter"/>
</dbReference>
<evidence type="ECO:0000256" key="2">
    <source>
        <dbReference type="ARBA" id="ARBA00022771"/>
    </source>
</evidence>
<dbReference type="PANTHER" id="PTHR23235:SF48">
    <property type="entry name" value="KRUEPPEL-LIKE FACTOR 3"/>
    <property type="match status" value="1"/>
</dbReference>
<dbReference type="PROSITE" id="PS50157">
    <property type="entry name" value="ZINC_FINGER_C2H2_2"/>
    <property type="match status" value="1"/>
</dbReference>
<dbReference type="EMBL" id="JABSTU010000007">
    <property type="protein sequence ID" value="KAH8025656.1"/>
    <property type="molecule type" value="Genomic_DNA"/>
</dbReference>
<dbReference type="GO" id="GO:0008270">
    <property type="term" value="F:zinc ion binding"/>
    <property type="evidence" value="ECO:0007669"/>
    <property type="project" value="UniProtKB-KW"/>
</dbReference>
<keyword evidence="2 4" id="KW-0863">Zinc-finger</keyword>
<keyword evidence="3" id="KW-0862">Zinc</keyword>
<dbReference type="VEuPathDB" id="VectorBase:LOC119170009"/>
<dbReference type="Proteomes" id="UP000821866">
    <property type="component" value="Unassembled WGS sequence"/>
</dbReference>
<dbReference type="AlphaFoldDB" id="A0A9J6DVC8"/>
<dbReference type="InterPro" id="IPR036236">
    <property type="entry name" value="Znf_C2H2_sf"/>
</dbReference>
<dbReference type="GO" id="GO:0000981">
    <property type="term" value="F:DNA-binding transcription factor activity, RNA polymerase II-specific"/>
    <property type="evidence" value="ECO:0007669"/>
    <property type="project" value="TreeGrafter"/>
</dbReference>
<dbReference type="PROSITE" id="PS00028">
    <property type="entry name" value="ZINC_FINGER_C2H2_1"/>
    <property type="match status" value="1"/>
</dbReference>
<keyword evidence="8" id="KW-1185">Reference proteome</keyword>
<accession>A0A9J6DVC8</accession>
<sequence length="179" mass="19056">MSALQQQQPASAPLTPALSNGAVSARLWPPPPSVPVAADSDLLRRRKVHKCDFEGCQKVYTKSSHLKAHKRTHTGPSRAPSRVTWRAGGTARRWSCTPTQPAWRCLCPGPCLSFEKTRAPPDTGLRACVYGVSPSAAASIYYTPSLGFTGARSGDAAATSREETTGPGATVVAARWKRG</sequence>
<comment type="caution">
    <text evidence="7">The sequence shown here is derived from an EMBL/GenBank/DDBJ whole genome shotgun (WGS) entry which is preliminary data.</text>
</comment>
<reference evidence="7" key="2">
    <citation type="submission" date="2021-09" db="EMBL/GenBank/DDBJ databases">
        <authorList>
            <person name="Jia N."/>
            <person name="Wang J."/>
            <person name="Shi W."/>
            <person name="Du L."/>
            <person name="Sun Y."/>
            <person name="Zhan W."/>
            <person name="Jiang J."/>
            <person name="Wang Q."/>
            <person name="Zhang B."/>
            <person name="Ji P."/>
            <person name="Sakyi L.B."/>
            <person name="Cui X."/>
            <person name="Yuan T."/>
            <person name="Jiang B."/>
            <person name="Yang W."/>
            <person name="Lam T.T.-Y."/>
            <person name="Chang Q."/>
            <person name="Ding S."/>
            <person name="Wang X."/>
            <person name="Zhu J."/>
            <person name="Ruan X."/>
            <person name="Zhao L."/>
            <person name="Wei J."/>
            <person name="Que T."/>
            <person name="Du C."/>
            <person name="Cheng J."/>
            <person name="Dai P."/>
            <person name="Han X."/>
            <person name="Huang E."/>
            <person name="Gao Y."/>
            <person name="Liu J."/>
            <person name="Shao H."/>
            <person name="Ye R."/>
            <person name="Li L."/>
            <person name="Wei W."/>
            <person name="Wang X."/>
            <person name="Wang C."/>
            <person name="Huo Q."/>
            <person name="Li W."/>
            <person name="Guo W."/>
            <person name="Chen H."/>
            <person name="Chen S."/>
            <person name="Zhou L."/>
            <person name="Zhou L."/>
            <person name="Ni X."/>
            <person name="Tian J."/>
            <person name="Zhou Y."/>
            <person name="Sheng Y."/>
            <person name="Liu T."/>
            <person name="Pan Y."/>
            <person name="Xia L."/>
            <person name="Li J."/>
            <person name="Zhao F."/>
            <person name="Cao W."/>
        </authorList>
    </citation>
    <scope>NUCLEOTIDE SEQUENCE</scope>
    <source>
        <strain evidence="7">Rmic-2018</strain>
        <tissue evidence="7">Larvae</tissue>
    </source>
</reference>
<evidence type="ECO:0000256" key="3">
    <source>
        <dbReference type="ARBA" id="ARBA00022833"/>
    </source>
</evidence>
<dbReference type="InterPro" id="IPR013087">
    <property type="entry name" value="Znf_C2H2_type"/>
</dbReference>
<evidence type="ECO:0000313" key="8">
    <source>
        <dbReference type="Proteomes" id="UP000821866"/>
    </source>
</evidence>
<feature type="domain" description="C2H2-type" evidence="6">
    <location>
        <begin position="49"/>
        <end position="78"/>
    </location>
</feature>
<keyword evidence="1" id="KW-0479">Metal-binding</keyword>
<evidence type="ECO:0000313" key="7">
    <source>
        <dbReference type="EMBL" id="KAH8025656.1"/>
    </source>
</evidence>
<evidence type="ECO:0000256" key="5">
    <source>
        <dbReference type="SAM" id="MobiDB-lite"/>
    </source>
</evidence>
<dbReference type="Gene3D" id="3.30.160.60">
    <property type="entry name" value="Classic Zinc Finger"/>
    <property type="match status" value="1"/>
</dbReference>
<name>A0A9J6DVC8_RHIMP</name>
<evidence type="ECO:0000256" key="1">
    <source>
        <dbReference type="ARBA" id="ARBA00022723"/>
    </source>
</evidence>
<evidence type="ECO:0000259" key="6">
    <source>
        <dbReference type="PROSITE" id="PS50157"/>
    </source>
</evidence>
<dbReference type="FunFam" id="3.30.160.60:FF:000021">
    <property type="entry name" value="Basic krueppel-like factor 3"/>
    <property type="match status" value="1"/>
</dbReference>
<dbReference type="SUPFAM" id="SSF57667">
    <property type="entry name" value="beta-beta-alpha zinc fingers"/>
    <property type="match status" value="1"/>
</dbReference>